<keyword evidence="3" id="KW-1185">Reference proteome</keyword>
<reference evidence="3" key="1">
    <citation type="submission" date="2013-01" db="EMBL/GenBank/DDBJ databases">
        <title>Draft Genome Sequence of a Mulberry Tree, Morus notabilis C.K. Schneid.</title>
        <authorList>
            <person name="He N."/>
            <person name="Zhao S."/>
        </authorList>
    </citation>
    <scope>NUCLEOTIDE SEQUENCE</scope>
</reference>
<feature type="region of interest" description="Disordered" evidence="1">
    <location>
        <begin position="1"/>
        <end position="39"/>
    </location>
</feature>
<proteinExistence type="predicted"/>
<accession>W9QZE8</accession>
<organism evidence="2 3">
    <name type="scientific">Morus notabilis</name>
    <dbReference type="NCBI Taxonomy" id="981085"/>
    <lineage>
        <taxon>Eukaryota</taxon>
        <taxon>Viridiplantae</taxon>
        <taxon>Streptophyta</taxon>
        <taxon>Embryophyta</taxon>
        <taxon>Tracheophyta</taxon>
        <taxon>Spermatophyta</taxon>
        <taxon>Magnoliopsida</taxon>
        <taxon>eudicotyledons</taxon>
        <taxon>Gunneridae</taxon>
        <taxon>Pentapetalae</taxon>
        <taxon>rosids</taxon>
        <taxon>fabids</taxon>
        <taxon>Rosales</taxon>
        <taxon>Moraceae</taxon>
        <taxon>Moreae</taxon>
        <taxon>Morus</taxon>
    </lineage>
</organism>
<protein>
    <submittedName>
        <fullName evidence="2">Uncharacterized protein</fullName>
    </submittedName>
</protein>
<evidence type="ECO:0000256" key="1">
    <source>
        <dbReference type="SAM" id="MobiDB-lite"/>
    </source>
</evidence>
<name>W9QZE8_9ROSA</name>
<sequence>MDNDDESTNDKGLPAQAPFEQLKWPEPSENYGNSPNQPRTLRLGRYNRELQIKRHYNSASIIQ</sequence>
<evidence type="ECO:0000313" key="2">
    <source>
        <dbReference type="EMBL" id="EXB29702.1"/>
    </source>
</evidence>
<dbReference type="EMBL" id="KE343446">
    <property type="protein sequence ID" value="EXB29702.1"/>
    <property type="molecule type" value="Genomic_DNA"/>
</dbReference>
<dbReference type="Proteomes" id="UP000030645">
    <property type="component" value="Unassembled WGS sequence"/>
</dbReference>
<gene>
    <name evidence="2" type="ORF">L484_013476</name>
</gene>
<dbReference type="AlphaFoldDB" id="W9QZE8"/>
<feature type="compositionally biased region" description="Polar residues" evidence="1">
    <location>
        <begin position="30"/>
        <end position="39"/>
    </location>
</feature>
<evidence type="ECO:0000313" key="3">
    <source>
        <dbReference type="Proteomes" id="UP000030645"/>
    </source>
</evidence>